<dbReference type="InterPro" id="IPR042197">
    <property type="entry name" value="Apaf_helical"/>
</dbReference>
<dbReference type="PRINTS" id="PR00364">
    <property type="entry name" value="DISEASERSIST"/>
</dbReference>
<dbReference type="Gene3D" id="1.20.5.4130">
    <property type="match status" value="1"/>
</dbReference>
<dbReference type="EMBL" id="BTGU01000144">
    <property type="protein sequence ID" value="GMN63186.1"/>
    <property type="molecule type" value="Genomic_DNA"/>
</dbReference>
<dbReference type="Gene3D" id="3.40.50.300">
    <property type="entry name" value="P-loop containing nucleotide triphosphate hydrolases"/>
    <property type="match status" value="1"/>
</dbReference>
<dbReference type="GO" id="GO:0051707">
    <property type="term" value="P:response to other organism"/>
    <property type="evidence" value="ECO:0007669"/>
    <property type="project" value="UniProtKB-ARBA"/>
</dbReference>
<dbReference type="FunFam" id="3.40.50.300:FF:001091">
    <property type="entry name" value="Probable disease resistance protein At1g61300"/>
    <property type="match status" value="1"/>
</dbReference>
<dbReference type="PANTHER" id="PTHR36766:SF40">
    <property type="entry name" value="DISEASE RESISTANCE PROTEIN RGA3"/>
    <property type="match status" value="1"/>
</dbReference>
<dbReference type="Pfam" id="PF23559">
    <property type="entry name" value="WHD_DRP"/>
    <property type="match status" value="1"/>
</dbReference>
<evidence type="ECO:0000256" key="4">
    <source>
        <dbReference type="ARBA" id="ARBA00022821"/>
    </source>
</evidence>
<dbReference type="InterPro" id="IPR032675">
    <property type="entry name" value="LRR_dom_sf"/>
</dbReference>
<dbReference type="AlphaFoldDB" id="A0AA88J7Q5"/>
<sequence>MAAEMVGGALLSSFLNVLFDRLAAKEVVNLFQGKNVTVDLLGELKIRLLSGNSLLIDAEEKQFRDQNVKNWLEEFKEVLYEADHVMDKINTEALRRQVEELGESGSKANKSFNFMPKLYVSLNIAVKSEIEEILHKLKLLLKQKNSLGLKEVHCKLFKITSLPPLVEESGVYGRDAEKESLIKSLLSDAKSGHRISVIPIVGMGGIGKTTLAQLVYNDRRVKNHFALKVWLTVSEEFDVSKLTRTIIETITSKKSDIEDHYQLQNKLKEELMGKRFLFVHDDVWNESYQLWELFKSPFEYGAHGSKIIVTTRSRIVASVMGNVPCYELGTMSEEDCLKLFKKLVFDNVDPEMVPDLRETICEVILKCKGLPLAVKSIVGVLRSISNPTDWRKILRNDIWELQFQENQKNNIPPALWFSYHFLPQQLKRCFVYCSIFPKDYEFKEDDQEKLIWLWMAEGLLQPEKGKTMEEVGEEYLRALVSRSFFQQSKRNGKVFLHMHDLMHDLAIRTSGEFYFPRDGSNHLHDNRGKIFHLSYWKWSEDTMKVEILSQINCLRTFLALPLSEDYPVYSTSTQKVQQELLLRAGGCLRVLCLSHPCTIKYIDSLGNLKYLRYLDFSWTKLKELPSSICTLYNLQTLLLLNCKELTVLPTNMCSLISLRHLVIRGTALKEMPPQMYNMTNLQTLSDFVLGENTGSRIKELGALHLLRGSLCISGLENVVDVRDVLDANLGNKECLTELILIWKYGETDDTSKEREVLNALEPHKKLKKLEIKGYRGTIFPDWVAKQSFGEMVEVRLRDCRNCCLLPPFGQLPSLRMLDIERMYVPCIENECSGGSLTKPFPFLERLFMSEMFSLERWPIVANKDDGLFACLKHLYLRHCPKLNMGLPAGCLPSLERIEIWYCQEMVGVFPPTQEIDIQYPSLKSIYIYYCEKLDWFSKMGLPFNLKRLDILYCDKLIANRWNWNLQRLSNLQTLSLSGREELEVISFPEEGLLPSALTSLEIWKFKSLKSLDGKGFQHLTSLQTLVIHYCEKVECLPEQGLPNSLTHLSIYRCPMLKERCRRETGEDWPKIQHIPKIEIDGRQI</sequence>
<dbReference type="PANTHER" id="PTHR36766">
    <property type="entry name" value="PLANT BROAD-SPECTRUM MILDEW RESISTANCE PROTEIN RPW8"/>
    <property type="match status" value="1"/>
</dbReference>
<dbReference type="GO" id="GO:0043531">
    <property type="term" value="F:ADP binding"/>
    <property type="evidence" value="ECO:0007669"/>
    <property type="project" value="InterPro"/>
</dbReference>
<dbReference type="Proteomes" id="UP001187192">
    <property type="component" value="Unassembled WGS sequence"/>
</dbReference>
<proteinExistence type="predicted"/>
<evidence type="ECO:0000259" key="9">
    <source>
        <dbReference type="Pfam" id="PF25019"/>
    </source>
</evidence>
<dbReference type="SUPFAM" id="SSF52540">
    <property type="entry name" value="P-loop containing nucleoside triphosphate hydrolases"/>
    <property type="match status" value="1"/>
</dbReference>
<evidence type="ECO:0000256" key="5">
    <source>
        <dbReference type="ARBA" id="ARBA00022840"/>
    </source>
</evidence>
<evidence type="ECO:0000256" key="2">
    <source>
        <dbReference type="ARBA" id="ARBA00022737"/>
    </source>
</evidence>
<dbReference type="InterPro" id="IPR036388">
    <property type="entry name" value="WH-like_DNA-bd_sf"/>
</dbReference>
<dbReference type="Gene3D" id="3.80.10.10">
    <property type="entry name" value="Ribonuclease Inhibitor"/>
    <property type="match status" value="3"/>
</dbReference>
<evidence type="ECO:0000313" key="10">
    <source>
        <dbReference type="EMBL" id="GMN63186.1"/>
    </source>
</evidence>
<feature type="domain" description="Disease resistance N-terminal" evidence="7">
    <location>
        <begin position="11"/>
        <end position="106"/>
    </location>
</feature>
<dbReference type="InterPro" id="IPR027417">
    <property type="entry name" value="P-loop_NTPase"/>
</dbReference>
<dbReference type="InterPro" id="IPR058922">
    <property type="entry name" value="WHD_DRP"/>
</dbReference>
<keyword evidence="11" id="KW-1185">Reference proteome</keyword>
<dbReference type="InterPro" id="IPR002182">
    <property type="entry name" value="NB-ARC"/>
</dbReference>
<evidence type="ECO:0000259" key="8">
    <source>
        <dbReference type="Pfam" id="PF23559"/>
    </source>
</evidence>
<dbReference type="FunFam" id="1.10.10.10:FF:000322">
    <property type="entry name" value="Probable disease resistance protein At1g63360"/>
    <property type="match status" value="1"/>
</dbReference>
<keyword evidence="1" id="KW-0433">Leucine-rich repeat</keyword>
<feature type="domain" description="R13L1/DRL21-like LRR repeat region" evidence="9">
    <location>
        <begin position="697"/>
        <end position="822"/>
    </location>
</feature>
<organism evidence="10 11">
    <name type="scientific">Ficus carica</name>
    <name type="common">Common fig</name>
    <dbReference type="NCBI Taxonomy" id="3494"/>
    <lineage>
        <taxon>Eukaryota</taxon>
        <taxon>Viridiplantae</taxon>
        <taxon>Streptophyta</taxon>
        <taxon>Embryophyta</taxon>
        <taxon>Tracheophyta</taxon>
        <taxon>Spermatophyta</taxon>
        <taxon>Magnoliopsida</taxon>
        <taxon>eudicotyledons</taxon>
        <taxon>Gunneridae</taxon>
        <taxon>Pentapetalae</taxon>
        <taxon>rosids</taxon>
        <taxon>fabids</taxon>
        <taxon>Rosales</taxon>
        <taxon>Moraceae</taxon>
        <taxon>Ficeae</taxon>
        <taxon>Ficus</taxon>
    </lineage>
</organism>
<dbReference type="Pfam" id="PF25019">
    <property type="entry name" value="LRR_R13L1-DRL21"/>
    <property type="match status" value="1"/>
</dbReference>
<dbReference type="Gene3D" id="1.10.8.430">
    <property type="entry name" value="Helical domain of apoptotic protease-activating factors"/>
    <property type="match status" value="1"/>
</dbReference>
<dbReference type="GO" id="GO:0006952">
    <property type="term" value="P:defense response"/>
    <property type="evidence" value="ECO:0007669"/>
    <property type="project" value="UniProtKB-KW"/>
</dbReference>
<evidence type="ECO:0000259" key="6">
    <source>
        <dbReference type="Pfam" id="PF00931"/>
    </source>
</evidence>
<dbReference type="SUPFAM" id="SSF52058">
    <property type="entry name" value="L domain-like"/>
    <property type="match status" value="2"/>
</dbReference>
<evidence type="ECO:0000256" key="1">
    <source>
        <dbReference type="ARBA" id="ARBA00022614"/>
    </source>
</evidence>
<dbReference type="Gene3D" id="1.10.10.10">
    <property type="entry name" value="Winged helix-like DNA-binding domain superfamily/Winged helix DNA-binding domain"/>
    <property type="match status" value="1"/>
</dbReference>
<gene>
    <name evidence="10" type="ORF">TIFTF001_032264</name>
</gene>
<reference evidence="10" key="1">
    <citation type="submission" date="2023-07" db="EMBL/GenBank/DDBJ databases">
        <title>draft genome sequence of fig (Ficus carica).</title>
        <authorList>
            <person name="Takahashi T."/>
            <person name="Nishimura K."/>
        </authorList>
    </citation>
    <scope>NUCLEOTIDE SEQUENCE</scope>
</reference>
<accession>A0AA88J7Q5</accession>
<name>A0AA88J7Q5_FICCA</name>
<feature type="domain" description="NB-ARC" evidence="6">
    <location>
        <begin position="176"/>
        <end position="347"/>
    </location>
</feature>
<feature type="domain" description="Disease resistance protein winged helix" evidence="8">
    <location>
        <begin position="435"/>
        <end position="506"/>
    </location>
</feature>
<evidence type="ECO:0000259" key="7">
    <source>
        <dbReference type="Pfam" id="PF18052"/>
    </source>
</evidence>
<keyword evidence="3" id="KW-0547">Nucleotide-binding</keyword>
<dbReference type="InterPro" id="IPR041118">
    <property type="entry name" value="Rx_N"/>
</dbReference>
<dbReference type="Pfam" id="PF18052">
    <property type="entry name" value="Rx_N"/>
    <property type="match status" value="1"/>
</dbReference>
<dbReference type="GO" id="GO:0005524">
    <property type="term" value="F:ATP binding"/>
    <property type="evidence" value="ECO:0007669"/>
    <property type="project" value="UniProtKB-KW"/>
</dbReference>
<dbReference type="InterPro" id="IPR056789">
    <property type="entry name" value="LRR_R13L1-DRL21"/>
</dbReference>
<protein>
    <submittedName>
        <fullName evidence="10">Uncharacterized protein</fullName>
    </submittedName>
</protein>
<comment type="caution">
    <text evidence="10">The sequence shown here is derived from an EMBL/GenBank/DDBJ whole genome shotgun (WGS) entry which is preliminary data.</text>
</comment>
<keyword evidence="5" id="KW-0067">ATP-binding</keyword>
<dbReference type="Pfam" id="PF00931">
    <property type="entry name" value="NB-ARC"/>
    <property type="match status" value="1"/>
</dbReference>
<keyword evidence="2" id="KW-0677">Repeat</keyword>
<keyword evidence="4" id="KW-0611">Plant defense</keyword>
<evidence type="ECO:0000256" key="3">
    <source>
        <dbReference type="ARBA" id="ARBA00022741"/>
    </source>
</evidence>
<evidence type="ECO:0000313" key="11">
    <source>
        <dbReference type="Proteomes" id="UP001187192"/>
    </source>
</evidence>